<sequence>MSSIAASLREATASSARNTPPSSPRISTYTFKEDAVEDGHADHDLNIPHHILKIVPITSSAKIDEELRAIFALLIRDYITTWYNLISENEDFVNAALGTFIHVVRELESRLKALDWVMLVTHDIPNVLRRHVNDYRDCKDKLGSTYAGGRTLEELFHGAQPHIAIESPQAEEEYLRLTAEKLTEVLFPSSEKRCEVIRLLLREILGSSVFHYGINLVTEPDYINQIILSMLGGDDESAEVPSKLEISSPTHPYAGFRNLVKMTSSRSLTRSSVPSIDTGSIMSSRISGESQRSNLFGVLRRNRQPKVRSGKPTGRITSNIVSGIKGFAHGGLEKVSSSIDKIKNILPTEGQQRERRRRRSDSDDQQSNRLVNHDSDENGVMWGNEAAYNVSEQHASFRKSRSKNNGNVSPTRQSSDSERSDRMGMKRRNRSPSPAKPSTIASLQPAASSPSQPPARDIRPRNNNGLSSTALISPVTLFSSLTPVPTSFKTWEGTRTPLQEDASSEYAHHDLPSSTNVSPVRSVSTEESASGDENGAQPKFADAQEELHGTASSQASAETILEEEETMEEPDNSSPSDSHEDATVATCIISWEWLSELFTQIQLIYQDLTSGPWFLGPIDTSRYSGLCLHEPVTALIRDVFREACDGIQWTRWSLVSFVRPLIRSVLSPVINRAILWRVYSIIEEESIVGYMKTFRNSFWPDGVLATEPLPRSRIEMTMTKTEIETRVRTALPPWTKTLTGHNVAEERVLLILAALQSKEINKHLLFVMLDLLLNRLFPELHQ</sequence>
<feature type="region of interest" description="Disordered" evidence="2">
    <location>
        <begin position="500"/>
        <end position="537"/>
    </location>
</feature>
<keyword evidence="6" id="KW-1185">Reference proteome</keyword>
<feature type="region of interest" description="Disordered" evidence="2">
    <location>
        <begin position="1"/>
        <end position="27"/>
    </location>
</feature>
<feature type="region of interest" description="Disordered" evidence="2">
    <location>
        <begin position="561"/>
        <end position="581"/>
    </location>
</feature>
<dbReference type="GO" id="GO:0035091">
    <property type="term" value="F:phosphatidylinositol binding"/>
    <property type="evidence" value="ECO:0007669"/>
    <property type="project" value="TreeGrafter"/>
</dbReference>
<dbReference type="PANTHER" id="PTHR22775:SF3">
    <property type="entry name" value="SORTING NEXIN-13"/>
    <property type="match status" value="1"/>
</dbReference>
<reference evidence="6 7" key="1">
    <citation type="journal article" date="2019" name="Sci. Rep.">
        <title>Comparative genomics of chytrid fungi reveal insights into the obligate biotrophic and pathogenic lifestyle of Synchytrium endobioticum.</title>
        <authorList>
            <person name="van de Vossenberg B.T.L.H."/>
            <person name="Warris S."/>
            <person name="Nguyen H.D.T."/>
            <person name="van Gent-Pelzer M.P.E."/>
            <person name="Joly D.L."/>
            <person name="van de Geest H.C."/>
            <person name="Bonants P.J.M."/>
            <person name="Smith D.S."/>
            <person name="Levesque C.A."/>
            <person name="van der Lee T.A.J."/>
        </authorList>
    </citation>
    <scope>NUCLEOTIDE SEQUENCE [LARGE SCALE GENOMIC DNA]</scope>
    <source>
        <strain evidence="5 7">LEV6574</strain>
        <strain evidence="4 6">MB42</strain>
    </source>
</reference>
<evidence type="ECO:0000313" key="5">
    <source>
        <dbReference type="EMBL" id="TPX49184.1"/>
    </source>
</evidence>
<comment type="similarity">
    <text evidence="1">Belongs to the sorting nexin family.</text>
</comment>
<protein>
    <recommendedName>
        <fullName evidence="3">PXA domain-containing protein</fullName>
    </recommendedName>
</protein>
<dbReference type="InterPro" id="IPR013937">
    <property type="entry name" value="Sorting_nexin_C"/>
</dbReference>
<accession>A0A507CZ00</accession>
<feature type="compositionally biased region" description="Basic and acidic residues" evidence="2">
    <location>
        <begin position="415"/>
        <end position="424"/>
    </location>
</feature>
<organism evidence="4 6">
    <name type="scientific">Synchytrium endobioticum</name>
    <dbReference type="NCBI Taxonomy" id="286115"/>
    <lineage>
        <taxon>Eukaryota</taxon>
        <taxon>Fungi</taxon>
        <taxon>Fungi incertae sedis</taxon>
        <taxon>Chytridiomycota</taxon>
        <taxon>Chytridiomycota incertae sedis</taxon>
        <taxon>Chytridiomycetes</taxon>
        <taxon>Synchytriales</taxon>
        <taxon>Synchytriaceae</taxon>
        <taxon>Synchytrium</taxon>
    </lineage>
</organism>
<gene>
    <name evidence="5" type="ORF">SeLEV6574_g01620</name>
    <name evidence="4" type="ORF">SeMB42_g04346</name>
</gene>
<evidence type="ECO:0000313" key="6">
    <source>
        <dbReference type="Proteomes" id="UP000317494"/>
    </source>
</evidence>
<feature type="compositionally biased region" description="Polar residues" evidence="2">
    <location>
        <begin position="403"/>
        <end position="414"/>
    </location>
</feature>
<dbReference type="VEuPathDB" id="FungiDB:SeMB42_g04346"/>
<dbReference type="AlphaFoldDB" id="A0A507CZ00"/>
<dbReference type="Pfam" id="PF08628">
    <property type="entry name" value="Nexin_C"/>
    <property type="match status" value="1"/>
</dbReference>
<dbReference type="Proteomes" id="UP000317494">
    <property type="component" value="Unassembled WGS sequence"/>
</dbReference>
<feature type="compositionally biased region" description="Polar residues" evidence="2">
    <location>
        <begin position="512"/>
        <end position="528"/>
    </location>
</feature>
<dbReference type="SMART" id="SM00313">
    <property type="entry name" value="PXA"/>
    <property type="match status" value="1"/>
</dbReference>
<evidence type="ECO:0000256" key="2">
    <source>
        <dbReference type="SAM" id="MobiDB-lite"/>
    </source>
</evidence>
<comment type="caution">
    <text evidence="4">The sequence shown here is derived from an EMBL/GenBank/DDBJ whole genome shotgun (WGS) entry which is preliminary data.</text>
</comment>
<evidence type="ECO:0000256" key="1">
    <source>
        <dbReference type="ARBA" id="ARBA00010883"/>
    </source>
</evidence>
<evidence type="ECO:0000313" key="4">
    <source>
        <dbReference type="EMBL" id="TPX44384.1"/>
    </source>
</evidence>
<feature type="compositionally biased region" description="Acidic residues" evidence="2">
    <location>
        <begin position="561"/>
        <end position="571"/>
    </location>
</feature>
<feature type="region of interest" description="Disordered" evidence="2">
    <location>
        <begin position="392"/>
        <end position="467"/>
    </location>
</feature>
<feature type="compositionally biased region" description="Low complexity" evidence="2">
    <location>
        <begin position="441"/>
        <end position="450"/>
    </location>
</feature>
<dbReference type="PROSITE" id="PS51207">
    <property type="entry name" value="PXA"/>
    <property type="match status" value="1"/>
</dbReference>
<dbReference type="EMBL" id="QEAN01000173">
    <property type="protein sequence ID" value="TPX44384.1"/>
    <property type="molecule type" value="Genomic_DNA"/>
</dbReference>
<feature type="region of interest" description="Disordered" evidence="2">
    <location>
        <begin position="343"/>
        <end position="380"/>
    </location>
</feature>
<dbReference type="Proteomes" id="UP000320475">
    <property type="component" value="Unassembled WGS sequence"/>
</dbReference>
<feature type="compositionally biased region" description="Polar residues" evidence="2">
    <location>
        <begin position="12"/>
        <end position="27"/>
    </location>
</feature>
<evidence type="ECO:0000259" key="3">
    <source>
        <dbReference type="PROSITE" id="PS51207"/>
    </source>
</evidence>
<dbReference type="InterPro" id="IPR003114">
    <property type="entry name" value="Phox_assoc"/>
</dbReference>
<dbReference type="EMBL" id="QEAM01000038">
    <property type="protein sequence ID" value="TPX49184.1"/>
    <property type="molecule type" value="Genomic_DNA"/>
</dbReference>
<feature type="domain" description="PXA" evidence="3">
    <location>
        <begin position="60"/>
        <end position="236"/>
    </location>
</feature>
<dbReference type="STRING" id="286115.A0A507CZ00"/>
<dbReference type="Pfam" id="PF02194">
    <property type="entry name" value="PXA"/>
    <property type="match status" value="1"/>
</dbReference>
<proteinExistence type="inferred from homology"/>
<evidence type="ECO:0000313" key="7">
    <source>
        <dbReference type="Proteomes" id="UP000320475"/>
    </source>
</evidence>
<dbReference type="OrthoDB" id="5582218at2759"/>
<dbReference type="PANTHER" id="PTHR22775">
    <property type="entry name" value="SORTING NEXIN"/>
    <property type="match status" value="1"/>
</dbReference>
<name>A0A507CZ00_9FUNG</name>